<organism evidence="6 7">
    <name type="scientific">Vitrella brassicaformis (strain CCMP3155)</name>
    <dbReference type="NCBI Taxonomy" id="1169540"/>
    <lineage>
        <taxon>Eukaryota</taxon>
        <taxon>Sar</taxon>
        <taxon>Alveolata</taxon>
        <taxon>Colpodellida</taxon>
        <taxon>Vitrellaceae</taxon>
        <taxon>Vitrella</taxon>
    </lineage>
</organism>
<feature type="compositionally biased region" description="Polar residues" evidence="4">
    <location>
        <begin position="1407"/>
        <end position="1419"/>
    </location>
</feature>
<dbReference type="PANTHER" id="PTHR12756">
    <property type="entry name" value="CYTOSOLIC CARBOXYPEPTIDASE"/>
    <property type="match status" value="1"/>
</dbReference>
<evidence type="ECO:0000256" key="2">
    <source>
        <dbReference type="ARBA" id="ARBA00005988"/>
    </source>
</evidence>
<feature type="region of interest" description="Disordered" evidence="4">
    <location>
        <begin position="427"/>
        <end position="484"/>
    </location>
</feature>
<feature type="compositionally biased region" description="Basic and acidic residues" evidence="4">
    <location>
        <begin position="1124"/>
        <end position="1137"/>
    </location>
</feature>
<comment type="cofactor">
    <cofactor evidence="1">
        <name>Zn(2+)</name>
        <dbReference type="ChEBI" id="CHEBI:29105"/>
    </cofactor>
</comment>
<dbReference type="InterPro" id="IPR040626">
    <property type="entry name" value="Pepdidase_M14_N"/>
</dbReference>
<dbReference type="GO" id="GO:0004181">
    <property type="term" value="F:metallocarboxypeptidase activity"/>
    <property type="evidence" value="ECO:0007669"/>
    <property type="project" value="InterPro"/>
</dbReference>
<evidence type="ECO:0000259" key="5">
    <source>
        <dbReference type="PROSITE" id="PS52035"/>
    </source>
</evidence>
<protein>
    <recommendedName>
        <fullName evidence="5">Peptidase M14 domain-containing protein</fullName>
    </recommendedName>
</protein>
<gene>
    <name evidence="6" type="ORF">Vbra_14291</name>
</gene>
<dbReference type="PANTHER" id="PTHR12756:SF11">
    <property type="entry name" value="CYTOSOLIC CARBOXYPEPTIDASE 1"/>
    <property type="match status" value="1"/>
</dbReference>
<dbReference type="EMBL" id="CDMY01000362">
    <property type="protein sequence ID" value="CEM05679.1"/>
    <property type="molecule type" value="Genomic_DNA"/>
</dbReference>
<feature type="compositionally biased region" description="Acidic residues" evidence="4">
    <location>
        <begin position="114"/>
        <end position="130"/>
    </location>
</feature>
<evidence type="ECO:0000313" key="7">
    <source>
        <dbReference type="Proteomes" id="UP000041254"/>
    </source>
</evidence>
<feature type="compositionally biased region" description="Basic and acidic residues" evidence="4">
    <location>
        <begin position="1574"/>
        <end position="1584"/>
    </location>
</feature>
<dbReference type="InterPro" id="IPR050821">
    <property type="entry name" value="Cytosolic_carboxypeptidase"/>
</dbReference>
<feature type="compositionally biased region" description="Basic and acidic residues" evidence="4">
    <location>
        <begin position="463"/>
        <end position="473"/>
    </location>
</feature>
<evidence type="ECO:0000256" key="1">
    <source>
        <dbReference type="ARBA" id="ARBA00001947"/>
    </source>
</evidence>
<feature type="compositionally biased region" description="Polar residues" evidence="4">
    <location>
        <begin position="1317"/>
        <end position="1326"/>
    </location>
</feature>
<feature type="compositionally biased region" description="Low complexity" evidence="4">
    <location>
        <begin position="1373"/>
        <end position="1382"/>
    </location>
</feature>
<feature type="region of interest" description="Disordered" evidence="4">
    <location>
        <begin position="104"/>
        <end position="134"/>
    </location>
</feature>
<evidence type="ECO:0000313" key="6">
    <source>
        <dbReference type="EMBL" id="CEM05679.1"/>
    </source>
</evidence>
<sequence>MILGPGTHLRNMILAEEGKQRTPAWSSACGICDASARVGVSGGRMLETASESQPLSCMEDSSNDSPIIPFGRSLPEEAELRDRHPHPVAEPVSLAKVADGVEGDAEYERWSEGSDNEGWEEEDEGEEEDVANWRKDKGLSGKAFLDSVKGEIAVYLAAWEESRRQIVYDRHHVDEYHRWQSAIRAIVNLSIHHQHKTPSTKEKPPLLNMTQYPPNPNKLYLKPLHPSPWCPPAAQEGVVGQPSGQGRAGSLCFSAAFENGNLLIATAVSAHVYKLLLEPDTNSIGHTQWFYWCVAGGTKGVTYTFQIENCAKPNSLYSQGMRPVSWSTKAGRGWERAGRNIRYSRGTLLRPNDRGYFSVLSFEYDWEHEDDTVFFAYHYPYTYSLLQDFLDALEENPHSAALLRRHTLCQSIAGLRVDMLEVHEMASAPPTPCTEPAHPRGSTPNTSRPLSAMSERPLSKSVPPDKGRGKREGSSSPEPAPPELRLLRSRKPVVVLIARLHPGEPQGSWMIHGFIRFLVGDSPHAILLRRAYHFVVVPMMNPDGVIYGNYRCSLAGVDLNRVFASPKEFLHPSVFHLKKLLRQLHDQGREILAFFDFHGHSKRKGIFLYGCRYKPPSRPGSPSARMAEEPLSLFGLPGSNPVADNVEIRLLARLCCLGGFDLVWTGCKFGMPPSKLGTARCVIFKEFRCKFCYAIEASCWTADRRVPLPPKPAWSDLCLKYERRLRRELENRQPRTQTEKAMKAAAVHALTPFEIEARERGWTRLQGGMLPNVIDPPPRREGATMTMPAQKHAHFQDIQALISATAAAAEGADHQVEAPVRGPEGARHQFARGASRYGALNPAQNIDLKIESLQWVSNHPEQEQEWVAPSSERQGNASSLQYELTPGRLQCVGPLVARALAKIKGYFPEAQRMQNAIEDARKLQNEEKQFQHLVKKVLLHRATTEHFSAPAPALHDQSLARAAVPSHLPTLFSTWDAFDIHENFDGSEHYFPFLAYGHMADANLYQLRRDFQAQVAAELEGVAPKHRLSRLMSRASQAFIEPDDEGSDSNPSEDNKDAETLSRLHENISRKVKKRKRLPDILDYSVAGGHPIFDQLQQEQQDPEDIKTFHAFGRTMIVKVTKDAHRTTPKADTEIRLPSRPRTALAGERPTASLPRERLLPDAADDDDEVLMLKDAVSSWEGPGPRPVTAGQERGPRGSSRLVSPSDRSTPIRIRLSARSARPRPEGRGKGGERAGEALTKRRRELETRRASVNVSPRKFEWPGSFRQAAPAPQVDLTMPFDATLLKAASPSSSPRVSPRPKHMSFRHRRMVKGHITSGSFGSGSERSPILLRRPSGIADIRDPAGGREEKTEMGLFPHPNLSRGLTRPITLQSTVPATSPSSPSPPSQPPSSPVPPQSTPAKKGSPRSSPPMQRSASPHRTLRHRPVSPIAAFFFARRARGPHASLRESPSCSPPGTPVCLSRPGSPLLRRKEEDEDVGISPAFLPSAPPLSRQSRPSTARSVGLNRDDESNAITAIIPGPFTWRGQGDDEKGSERLLEHLGIKECGTARELIRPPRTRHLARILFPPPLVRKREREAEDSQPHDATVPDPARPVSAPSAHHSTWTRQSPAIGDGSRRDDSRRVGGPMDLPAMRRVVMGGMGGWTQVVKG</sequence>
<feature type="compositionally biased region" description="Basic and acidic residues" evidence="4">
    <location>
        <begin position="1053"/>
        <end position="1066"/>
    </location>
</feature>
<name>A0A0G4F232_VITBC</name>
<dbReference type="VEuPathDB" id="CryptoDB:Vbra_14291"/>
<keyword evidence="7" id="KW-1185">Reference proteome</keyword>
<feature type="region of interest" description="Disordered" evidence="4">
    <location>
        <begin position="1574"/>
        <end position="1635"/>
    </location>
</feature>
<dbReference type="InterPro" id="IPR000834">
    <property type="entry name" value="Peptidase_M14"/>
</dbReference>
<feature type="compositionally biased region" description="Basic and acidic residues" evidence="4">
    <location>
        <begin position="1223"/>
        <end position="1250"/>
    </location>
</feature>
<dbReference type="STRING" id="1169540.A0A0G4F232"/>
<dbReference type="Proteomes" id="UP000041254">
    <property type="component" value="Unassembled WGS sequence"/>
</dbReference>
<dbReference type="Gene3D" id="2.60.40.3120">
    <property type="match status" value="1"/>
</dbReference>
<feature type="compositionally biased region" description="Basic and acidic residues" evidence="4">
    <location>
        <begin position="1340"/>
        <end position="1353"/>
    </location>
</feature>
<dbReference type="PROSITE" id="PS52035">
    <property type="entry name" value="PEPTIDASE_M14"/>
    <property type="match status" value="1"/>
</dbReference>
<dbReference type="InParanoid" id="A0A0G4F232"/>
<feature type="compositionally biased region" description="Pro residues" evidence="4">
    <location>
        <begin position="1383"/>
        <end position="1399"/>
    </location>
</feature>
<feature type="domain" description="Peptidase M14" evidence="5">
    <location>
        <begin position="379"/>
        <end position="749"/>
    </location>
</feature>
<dbReference type="OrthoDB" id="421076at2759"/>
<reference evidence="6 7" key="1">
    <citation type="submission" date="2014-11" db="EMBL/GenBank/DDBJ databases">
        <authorList>
            <person name="Zhu J."/>
            <person name="Qi W."/>
            <person name="Song R."/>
        </authorList>
    </citation>
    <scope>NUCLEOTIDE SEQUENCE [LARGE SCALE GENOMIC DNA]</scope>
</reference>
<dbReference type="GO" id="GO:0008270">
    <property type="term" value="F:zinc ion binding"/>
    <property type="evidence" value="ECO:0007669"/>
    <property type="project" value="InterPro"/>
</dbReference>
<accession>A0A0G4F232</accession>
<feature type="region of interest" description="Disordered" evidence="4">
    <location>
        <begin position="1124"/>
        <end position="1254"/>
    </location>
</feature>
<dbReference type="GO" id="GO:0006508">
    <property type="term" value="P:proteolysis"/>
    <property type="evidence" value="ECO:0007669"/>
    <property type="project" value="InterPro"/>
</dbReference>
<dbReference type="SUPFAM" id="SSF53187">
    <property type="entry name" value="Zn-dependent exopeptidases"/>
    <property type="match status" value="1"/>
</dbReference>
<feature type="region of interest" description="Disordered" evidence="4">
    <location>
        <begin position="1444"/>
        <end position="1532"/>
    </location>
</feature>
<proteinExistence type="inferred from homology"/>
<feature type="region of interest" description="Disordered" evidence="4">
    <location>
        <begin position="1040"/>
        <end position="1066"/>
    </location>
</feature>
<dbReference type="Pfam" id="PF18027">
    <property type="entry name" value="Pepdidase_M14_N"/>
    <property type="match status" value="1"/>
</dbReference>
<dbReference type="Pfam" id="PF00246">
    <property type="entry name" value="Peptidase_M14"/>
    <property type="match status" value="1"/>
</dbReference>
<feature type="region of interest" description="Disordered" evidence="4">
    <location>
        <begin position="1315"/>
        <end position="1428"/>
    </location>
</feature>
<feature type="compositionally biased region" description="Low complexity" evidence="4">
    <location>
        <begin position="1482"/>
        <end position="1493"/>
    </location>
</feature>
<comment type="similarity">
    <text evidence="2 3">Belongs to the peptidase M14 family.</text>
</comment>
<evidence type="ECO:0000256" key="3">
    <source>
        <dbReference type="PROSITE-ProRule" id="PRU01379"/>
    </source>
</evidence>
<feature type="active site" description="Proton donor/acceptor" evidence="3">
    <location>
        <position position="696"/>
    </location>
</feature>
<dbReference type="Gene3D" id="3.40.630.10">
    <property type="entry name" value="Zn peptidases"/>
    <property type="match status" value="1"/>
</dbReference>
<evidence type="ECO:0000256" key="4">
    <source>
        <dbReference type="SAM" id="MobiDB-lite"/>
    </source>
</evidence>